<dbReference type="InterPro" id="IPR050109">
    <property type="entry name" value="HTH-type_TetR-like_transc_reg"/>
</dbReference>
<keyword evidence="2 4" id="KW-0238">DNA-binding</keyword>
<feature type="domain" description="HTH tetR-type" evidence="6">
    <location>
        <begin position="17"/>
        <end position="77"/>
    </location>
</feature>
<dbReference type="Gene3D" id="1.10.357.10">
    <property type="entry name" value="Tetracycline Repressor, domain 2"/>
    <property type="match status" value="1"/>
</dbReference>
<dbReference type="InterPro" id="IPR009057">
    <property type="entry name" value="Homeodomain-like_sf"/>
</dbReference>
<dbReference type="InterPro" id="IPR025996">
    <property type="entry name" value="MT1864/Rv1816-like_C"/>
</dbReference>
<protein>
    <submittedName>
        <fullName evidence="7">TetR/AcrR family transcriptional regulator</fullName>
    </submittedName>
</protein>
<evidence type="ECO:0000256" key="5">
    <source>
        <dbReference type="SAM" id="MobiDB-lite"/>
    </source>
</evidence>
<evidence type="ECO:0000256" key="3">
    <source>
        <dbReference type="ARBA" id="ARBA00023163"/>
    </source>
</evidence>
<evidence type="ECO:0000256" key="1">
    <source>
        <dbReference type="ARBA" id="ARBA00023015"/>
    </source>
</evidence>
<dbReference type="InterPro" id="IPR036271">
    <property type="entry name" value="Tet_transcr_reg_TetR-rel_C_sf"/>
</dbReference>
<feature type="region of interest" description="Disordered" evidence="5">
    <location>
        <begin position="225"/>
        <end position="246"/>
    </location>
</feature>
<organism evidence="7 8">
    <name type="scientific">Gordonia caeni</name>
    <dbReference type="NCBI Taxonomy" id="1007097"/>
    <lineage>
        <taxon>Bacteria</taxon>
        <taxon>Bacillati</taxon>
        <taxon>Actinomycetota</taxon>
        <taxon>Actinomycetes</taxon>
        <taxon>Mycobacteriales</taxon>
        <taxon>Gordoniaceae</taxon>
        <taxon>Gordonia</taxon>
    </lineage>
</organism>
<keyword evidence="3" id="KW-0804">Transcription</keyword>
<evidence type="ECO:0000259" key="6">
    <source>
        <dbReference type="PROSITE" id="PS50977"/>
    </source>
</evidence>
<evidence type="ECO:0000256" key="2">
    <source>
        <dbReference type="ARBA" id="ARBA00023125"/>
    </source>
</evidence>
<gene>
    <name evidence="7" type="ORF">GCM10022231_10030</name>
</gene>
<evidence type="ECO:0000256" key="4">
    <source>
        <dbReference type="PROSITE-ProRule" id="PRU00335"/>
    </source>
</evidence>
<proteinExistence type="predicted"/>
<dbReference type="Proteomes" id="UP001418444">
    <property type="component" value="Unassembled WGS sequence"/>
</dbReference>
<dbReference type="PROSITE" id="PS50977">
    <property type="entry name" value="HTH_TETR_2"/>
    <property type="match status" value="1"/>
</dbReference>
<feature type="compositionally biased region" description="Low complexity" evidence="5">
    <location>
        <begin position="232"/>
        <end position="246"/>
    </location>
</feature>
<keyword evidence="1" id="KW-0805">Transcription regulation</keyword>
<dbReference type="Pfam" id="PF00440">
    <property type="entry name" value="TetR_N"/>
    <property type="match status" value="1"/>
</dbReference>
<dbReference type="EMBL" id="BAAAZW010000002">
    <property type="protein sequence ID" value="GAA3953702.1"/>
    <property type="molecule type" value="Genomic_DNA"/>
</dbReference>
<reference evidence="8" key="1">
    <citation type="journal article" date="2019" name="Int. J. Syst. Evol. Microbiol.">
        <title>The Global Catalogue of Microorganisms (GCM) 10K type strain sequencing project: providing services to taxonomists for standard genome sequencing and annotation.</title>
        <authorList>
            <consortium name="The Broad Institute Genomics Platform"/>
            <consortium name="The Broad Institute Genome Sequencing Center for Infectious Disease"/>
            <person name="Wu L."/>
            <person name="Ma J."/>
        </authorList>
    </citation>
    <scope>NUCLEOTIDE SEQUENCE [LARGE SCALE GENOMIC DNA]</scope>
    <source>
        <strain evidence="8">JCM 16923</strain>
    </source>
</reference>
<dbReference type="RefSeq" id="WP_344781224.1">
    <property type="nucleotide sequence ID" value="NZ_BAAAZW010000002.1"/>
</dbReference>
<evidence type="ECO:0000313" key="7">
    <source>
        <dbReference type="EMBL" id="GAA3953702.1"/>
    </source>
</evidence>
<dbReference type="Pfam" id="PF13305">
    <property type="entry name" value="TetR_C_33"/>
    <property type="match status" value="1"/>
</dbReference>
<dbReference type="PANTHER" id="PTHR30055:SF234">
    <property type="entry name" value="HTH-TYPE TRANSCRIPTIONAL REGULATOR BETI"/>
    <property type="match status" value="1"/>
</dbReference>
<evidence type="ECO:0000313" key="8">
    <source>
        <dbReference type="Proteomes" id="UP001418444"/>
    </source>
</evidence>
<dbReference type="SUPFAM" id="SSF46689">
    <property type="entry name" value="Homeodomain-like"/>
    <property type="match status" value="1"/>
</dbReference>
<keyword evidence="8" id="KW-1185">Reference proteome</keyword>
<comment type="caution">
    <text evidence="7">The sequence shown here is derived from an EMBL/GenBank/DDBJ whole genome shotgun (WGS) entry which is preliminary data.</text>
</comment>
<name>A0ABP7NTA7_9ACTN</name>
<accession>A0ABP7NTA7</accession>
<dbReference type="SUPFAM" id="SSF48498">
    <property type="entry name" value="Tetracyclin repressor-like, C-terminal domain"/>
    <property type="match status" value="1"/>
</dbReference>
<feature type="DNA-binding region" description="H-T-H motif" evidence="4">
    <location>
        <begin position="40"/>
        <end position="59"/>
    </location>
</feature>
<sequence>MEMRKGQSDGEAGTDSDPIRSRLVDEAYRIISQSGVAALTVRGLAAASGVSTMAVYTRFGSVGAVAGAVCERGFTEFAEVLESFAASDDPVADLQLLGLAYLDFATAHPQLYTLMFQHTSPEWDELRRSNLVVEGRPTDSPAGRRAFEAMMATLQRGVDADGGNLLLMAGEVWSAVHGLAMLSIAGHLSGAHDLVAESLLVTLAVGRGVDRKTARAGLQAAKDRLAAGGLTPPRAAAPPVRAPSDT</sequence>
<dbReference type="PANTHER" id="PTHR30055">
    <property type="entry name" value="HTH-TYPE TRANSCRIPTIONAL REGULATOR RUTR"/>
    <property type="match status" value="1"/>
</dbReference>
<dbReference type="InterPro" id="IPR001647">
    <property type="entry name" value="HTH_TetR"/>
</dbReference>